<dbReference type="EMBL" id="CAKOFQ010007072">
    <property type="protein sequence ID" value="CAH1989750.1"/>
    <property type="molecule type" value="Genomic_DNA"/>
</dbReference>
<keyword evidence="11" id="KW-0408">Iron</keyword>
<dbReference type="EC" id="1.14.13.39" evidence="4"/>
<protein>
    <recommendedName>
        <fullName evidence="4">nitric-oxide synthase (NADPH)</fullName>
        <ecNumber evidence="4">1.14.13.39</ecNumber>
    </recommendedName>
</protein>
<comment type="cofactor">
    <cofactor evidence="1">
        <name>FMN</name>
        <dbReference type="ChEBI" id="CHEBI:58210"/>
    </cofactor>
</comment>
<dbReference type="EMBL" id="CAKOFQ010008292">
    <property type="protein sequence ID" value="CAH2013211.1"/>
    <property type="molecule type" value="Genomic_DNA"/>
</dbReference>
<dbReference type="GO" id="GO:0046872">
    <property type="term" value="F:metal ion binding"/>
    <property type="evidence" value="ECO:0007669"/>
    <property type="project" value="UniProtKB-KW"/>
</dbReference>
<sequence>MGLDTRTPITLWKDKAMVEANLAVLHSFQQKGVTIVDHHTASESFMKHLENEVRLRNGCPADWVWIVPPLSGSATPVFHQEMALYYLKPSYEYQVGQQKYSL</sequence>
<keyword evidence="8" id="KW-0521">NADP</keyword>
<dbReference type="InterPro" id="IPR050607">
    <property type="entry name" value="NOS"/>
</dbReference>
<proteinExistence type="inferred from homology"/>
<evidence type="ECO:0000259" key="12">
    <source>
        <dbReference type="Pfam" id="PF02898"/>
    </source>
</evidence>
<evidence type="ECO:0000313" key="13">
    <source>
        <dbReference type="EMBL" id="CAH1989750.1"/>
    </source>
</evidence>
<evidence type="ECO:0000256" key="9">
    <source>
        <dbReference type="ARBA" id="ARBA00022860"/>
    </source>
</evidence>
<dbReference type="OrthoDB" id="1688044at2759"/>
<reference evidence="14" key="1">
    <citation type="submission" date="2022-03" db="EMBL/GenBank/DDBJ databases">
        <authorList>
            <person name="Sayadi A."/>
        </authorList>
    </citation>
    <scope>NUCLEOTIDE SEQUENCE</scope>
</reference>
<dbReference type="GO" id="GO:0005516">
    <property type="term" value="F:calmodulin binding"/>
    <property type="evidence" value="ECO:0007669"/>
    <property type="project" value="UniProtKB-KW"/>
</dbReference>
<keyword evidence="5" id="KW-0349">Heme</keyword>
<keyword evidence="6" id="KW-0288">FMN</keyword>
<dbReference type="PANTHER" id="PTHR43410:SF1">
    <property type="entry name" value="NITRIC OXIDE SYNTHASE"/>
    <property type="match status" value="1"/>
</dbReference>
<evidence type="ECO:0000256" key="3">
    <source>
        <dbReference type="ARBA" id="ARBA00006267"/>
    </source>
</evidence>
<evidence type="ECO:0000256" key="7">
    <source>
        <dbReference type="ARBA" id="ARBA00022723"/>
    </source>
</evidence>
<keyword evidence="9" id="KW-0112">Calmodulin-binding</keyword>
<organism evidence="14 15">
    <name type="scientific">Acanthoscelides obtectus</name>
    <name type="common">Bean weevil</name>
    <name type="synonym">Bruchus obtectus</name>
    <dbReference type="NCBI Taxonomy" id="200917"/>
    <lineage>
        <taxon>Eukaryota</taxon>
        <taxon>Metazoa</taxon>
        <taxon>Ecdysozoa</taxon>
        <taxon>Arthropoda</taxon>
        <taxon>Hexapoda</taxon>
        <taxon>Insecta</taxon>
        <taxon>Pterygota</taxon>
        <taxon>Neoptera</taxon>
        <taxon>Endopterygota</taxon>
        <taxon>Coleoptera</taxon>
        <taxon>Polyphaga</taxon>
        <taxon>Cucujiformia</taxon>
        <taxon>Chrysomeloidea</taxon>
        <taxon>Chrysomelidae</taxon>
        <taxon>Bruchinae</taxon>
        <taxon>Bruchini</taxon>
        <taxon>Acanthoscelides</taxon>
    </lineage>
</organism>
<keyword evidence="7" id="KW-0479">Metal-binding</keyword>
<evidence type="ECO:0000256" key="8">
    <source>
        <dbReference type="ARBA" id="ARBA00022857"/>
    </source>
</evidence>
<evidence type="ECO:0000256" key="10">
    <source>
        <dbReference type="ARBA" id="ARBA00023002"/>
    </source>
</evidence>
<feature type="domain" description="Nitric oxide synthase (NOS)" evidence="12">
    <location>
        <begin position="1"/>
        <end position="96"/>
    </location>
</feature>
<keyword evidence="15" id="KW-1185">Reference proteome</keyword>
<dbReference type="PANTHER" id="PTHR43410">
    <property type="entry name" value="NITRIC OXIDE SYNTHASE OXYGENASE"/>
    <property type="match status" value="1"/>
</dbReference>
<name>A0A9P0Q8J1_ACAOB</name>
<keyword evidence="6" id="KW-0285">Flavoprotein</keyword>
<comment type="caution">
    <text evidence="14">The sequence shown here is derived from an EMBL/GenBank/DDBJ whole genome shotgun (WGS) entry which is preliminary data.</text>
</comment>
<comment type="cofactor">
    <cofactor evidence="2">
        <name>heme b</name>
        <dbReference type="ChEBI" id="CHEBI:60344"/>
    </cofactor>
</comment>
<evidence type="ECO:0000313" key="15">
    <source>
        <dbReference type="Proteomes" id="UP001152888"/>
    </source>
</evidence>
<dbReference type="Pfam" id="PF02898">
    <property type="entry name" value="NO_synthase"/>
    <property type="match status" value="1"/>
</dbReference>
<dbReference type="InterPro" id="IPR044943">
    <property type="entry name" value="NOS_dom_1"/>
</dbReference>
<accession>A0A9P0Q8J1</accession>
<dbReference type="GO" id="GO:0006809">
    <property type="term" value="P:nitric oxide biosynthetic process"/>
    <property type="evidence" value="ECO:0007669"/>
    <property type="project" value="InterPro"/>
</dbReference>
<dbReference type="Proteomes" id="UP001152888">
    <property type="component" value="Unassembled WGS sequence"/>
</dbReference>
<dbReference type="SUPFAM" id="SSF56512">
    <property type="entry name" value="Nitric oxide (NO) synthase oxygenase domain"/>
    <property type="match status" value="1"/>
</dbReference>
<dbReference type="InterPro" id="IPR036119">
    <property type="entry name" value="NOS_N_sf"/>
</dbReference>
<dbReference type="Gene3D" id="3.90.340.10">
    <property type="entry name" value="Nitric Oxide Synthase, Chain A, domain 1"/>
    <property type="match status" value="1"/>
</dbReference>
<evidence type="ECO:0000256" key="11">
    <source>
        <dbReference type="ARBA" id="ARBA00023004"/>
    </source>
</evidence>
<evidence type="ECO:0000313" key="14">
    <source>
        <dbReference type="EMBL" id="CAH2013211.1"/>
    </source>
</evidence>
<evidence type="ECO:0000256" key="6">
    <source>
        <dbReference type="ARBA" id="ARBA00022643"/>
    </source>
</evidence>
<evidence type="ECO:0000256" key="4">
    <source>
        <dbReference type="ARBA" id="ARBA00012989"/>
    </source>
</evidence>
<dbReference type="InterPro" id="IPR004030">
    <property type="entry name" value="NOS_N"/>
</dbReference>
<dbReference type="GO" id="GO:0004517">
    <property type="term" value="F:nitric-oxide synthase activity"/>
    <property type="evidence" value="ECO:0007669"/>
    <property type="project" value="UniProtKB-EC"/>
</dbReference>
<evidence type="ECO:0000256" key="5">
    <source>
        <dbReference type="ARBA" id="ARBA00022617"/>
    </source>
</evidence>
<keyword evidence="10" id="KW-0560">Oxidoreductase</keyword>
<evidence type="ECO:0000256" key="2">
    <source>
        <dbReference type="ARBA" id="ARBA00001970"/>
    </source>
</evidence>
<dbReference type="AlphaFoldDB" id="A0A9P0Q8J1"/>
<evidence type="ECO:0000256" key="1">
    <source>
        <dbReference type="ARBA" id="ARBA00001917"/>
    </source>
</evidence>
<comment type="similarity">
    <text evidence="3">Belongs to the NOS family.</text>
</comment>
<gene>
    <name evidence="13" type="ORF">ACAOBT_LOCUS19264</name>
    <name evidence="14" type="ORF">ACAOBT_LOCUS33286</name>
</gene>